<dbReference type="InterPro" id="IPR010905">
    <property type="entry name" value="Glyco_hydro_88"/>
</dbReference>
<evidence type="ECO:0000256" key="2">
    <source>
        <dbReference type="SAM" id="SignalP"/>
    </source>
</evidence>
<dbReference type="Pfam" id="PF07470">
    <property type="entry name" value="Glyco_hydro_88"/>
    <property type="match status" value="1"/>
</dbReference>
<dbReference type="Gene3D" id="1.50.10.10">
    <property type="match status" value="1"/>
</dbReference>
<dbReference type="SUPFAM" id="SSF48208">
    <property type="entry name" value="Six-hairpin glycosidases"/>
    <property type="match status" value="1"/>
</dbReference>
<sequence>MITFTALALFIQLIVTFWHAVSVTARPSSYAVWAADSAIKRGQGNGLDASGKAIVSYEHGELQWGLRLLFERTGNQSYFNYIRQGADNIVFPNGTVHGSYKLSDFSLDPIRTGPTFLYLLKETGDAKYRTAADTFRDQLDGHPRWLDGIYMGEVFYAQYTLDFDASNTTAWHDIANQFNLMFTNTLQNATTPNSTGLLYHGYDFSHKATWASSDRGHSPEVWDRALGWYFMALVDVLEITANAPSSLPSSTLAAISDLKVTLQNILATLTPRLIQAADPQSGVWWLVLTQPGRTKNYFESSGAAMYIYSLLRAVRLGYVNDEDGSILRAARKAFTYMTSNWVIENVDGTMSWINTVQVGSLDTTGDFNYYVGVPTDFNDLKGLAAFLLASIEYEYL</sequence>
<feature type="signal peptide" evidence="2">
    <location>
        <begin position="1"/>
        <end position="25"/>
    </location>
</feature>
<dbReference type="PANTHER" id="PTHR33886:SF11">
    <property type="entry name" value="WALL GLYCOSYL HYDROLASE YTER, PUTATIVE (AFU_ORTHOLOGUE AFUA_2G14630)-RELATED"/>
    <property type="match status" value="1"/>
</dbReference>
<comment type="caution">
    <text evidence="3">The sequence shown here is derived from an EMBL/GenBank/DDBJ whole genome shotgun (WGS) entry which is preliminary data.</text>
</comment>
<evidence type="ECO:0000256" key="1">
    <source>
        <dbReference type="ARBA" id="ARBA00022801"/>
    </source>
</evidence>
<evidence type="ECO:0000313" key="4">
    <source>
        <dbReference type="Proteomes" id="UP001556367"/>
    </source>
</evidence>
<evidence type="ECO:0008006" key="5">
    <source>
        <dbReference type="Google" id="ProtNLM"/>
    </source>
</evidence>
<dbReference type="Proteomes" id="UP001556367">
    <property type="component" value="Unassembled WGS sequence"/>
</dbReference>
<keyword evidence="1" id="KW-0378">Hydrolase</keyword>
<dbReference type="InterPro" id="IPR052043">
    <property type="entry name" value="PolySaccharide_Degr_Enz"/>
</dbReference>
<dbReference type="EMBL" id="JASNQZ010000003">
    <property type="protein sequence ID" value="KAL0958805.1"/>
    <property type="molecule type" value="Genomic_DNA"/>
</dbReference>
<evidence type="ECO:0000313" key="3">
    <source>
        <dbReference type="EMBL" id="KAL0958805.1"/>
    </source>
</evidence>
<protein>
    <recommendedName>
        <fullName evidence="5">Glycoside hydrolase family 105 protein</fullName>
    </recommendedName>
</protein>
<name>A0ABR3JSH2_9AGAR</name>
<accession>A0ABR3JSH2</accession>
<proteinExistence type="predicted"/>
<dbReference type="InterPro" id="IPR008928">
    <property type="entry name" value="6-hairpin_glycosidase_sf"/>
</dbReference>
<organism evidence="3 4">
    <name type="scientific">Hohenbuehelia grisea</name>
    <dbReference type="NCBI Taxonomy" id="104357"/>
    <lineage>
        <taxon>Eukaryota</taxon>
        <taxon>Fungi</taxon>
        <taxon>Dikarya</taxon>
        <taxon>Basidiomycota</taxon>
        <taxon>Agaricomycotina</taxon>
        <taxon>Agaricomycetes</taxon>
        <taxon>Agaricomycetidae</taxon>
        <taxon>Agaricales</taxon>
        <taxon>Pleurotineae</taxon>
        <taxon>Pleurotaceae</taxon>
        <taxon>Hohenbuehelia</taxon>
    </lineage>
</organism>
<keyword evidence="2" id="KW-0732">Signal</keyword>
<gene>
    <name evidence="3" type="ORF">HGRIS_014125</name>
</gene>
<dbReference type="InterPro" id="IPR012341">
    <property type="entry name" value="6hp_glycosidase-like_sf"/>
</dbReference>
<reference evidence="4" key="1">
    <citation type="submission" date="2024-06" db="EMBL/GenBank/DDBJ databases">
        <title>Multi-omics analyses provide insights into the biosynthesis of the anticancer antibiotic pleurotin in Hohenbuehelia grisea.</title>
        <authorList>
            <person name="Weaver J.A."/>
            <person name="Alberti F."/>
        </authorList>
    </citation>
    <scope>NUCLEOTIDE SEQUENCE [LARGE SCALE GENOMIC DNA]</scope>
    <source>
        <strain evidence="4">T-177</strain>
    </source>
</reference>
<keyword evidence="4" id="KW-1185">Reference proteome</keyword>
<feature type="chain" id="PRO_5046655941" description="Glycoside hydrolase family 105 protein" evidence="2">
    <location>
        <begin position="26"/>
        <end position="396"/>
    </location>
</feature>
<dbReference type="PANTHER" id="PTHR33886">
    <property type="entry name" value="UNSATURATED RHAMNOGALACTURONAN HYDROLASE (EUROFUNG)"/>
    <property type="match status" value="1"/>
</dbReference>